<dbReference type="InterPro" id="IPR025325">
    <property type="entry name" value="DUF4231"/>
</dbReference>
<organism evidence="2 3">
    <name type="scientific">Vibrio algarum</name>
    <dbReference type="NCBI Taxonomy" id="3020714"/>
    <lineage>
        <taxon>Bacteria</taxon>
        <taxon>Pseudomonadati</taxon>
        <taxon>Pseudomonadota</taxon>
        <taxon>Gammaproteobacteria</taxon>
        <taxon>Vibrionales</taxon>
        <taxon>Vibrionaceae</taxon>
        <taxon>Vibrio</taxon>
    </lineage>
</organism>
<evidence type="ECO:0000256" key="1">
    <source>
        <dbReference type="SAM" id="Phobius"/>
    </source>
</evidence>
<keyword evidence="3" id="KW-1185">Reference proteome</keyword>
<name>A0ABT4YT02_9VIBR</name>
<keyword evidence="1" id="KW-1133">Transmembrane helix</keyword>
<evidence type="ECO:0000313" key="2">
    <source>
        <dbReference type="EMBL" id="MDB1124691.1"/>
    </source>
</evidence>
<reference evidence="2 3" key="1">
    <citation type="submission" date="2023-01" db="EMBL/GenBank/DDBJ databases">
        <title>Vibrio sp. KJ40-1 sp.nov, isolated from marine algae.</title>
        <authorList>
            <person name="Butt M."/>
            <person name="Kim J.M.J."/>
            <person name="Jeon C.O.C."/>
        </authorList>
    </citation>
    <scope>NUCLEOTIDE SEQUENCE [LARGE SCALE GENOMIC DNA]</scope>
    <source>
        <strain evidence="2 3">KJ40-1</strain>
    </source>
</reference>
<keyword evidence="1" id="KW-0812">Transmembrane</keyword>
<sequence length="144" mass="16968">MNEEDYLNQRVNKQIDWYDRKSISNQNYHKLLRITEIICAAIIPFISGFDEFFTHSNVLVGLFGIVIAVCAGISSLSNYQENWISYRGTCEMLKREKYRFLTKSNPYNTVNALDFFVQRIEDILSKEHIQWADNTKSEEVKKQE</sequence>
<proteinExistence type="predicted"/>
<keyword evidence="1" id="KW-0472">Membrane</keyword>
<feature type="transmembrane region" description="Helical" evidence="1">
    <location>
        <begin position="31"/>
        <end position="49"/>
    </location>
</feature>
<dbReference type="EMBL" id="JAQLOI010000001">
    <property type="protein sequence ID" value="MDB1124691.1"/>
    <property type="molecule type" value="Genomic_DNA"/>
</dbReference>
<gene>
    <name evidence="2" type="ORF">PGX00_13960</name>
</gene>
<feature type="transmembrane region" description="Helical" evidence="1">
    <location>
        <begin position="55"/>
        <end position="77"/>
    </location>
</feature>
<evidence type="ECO:0000313" key="3">
    <source>
        <dbReference type="Proteomes" id="UP001210678"/>
    </source>
</evidence>
<dbReference type="NCBIfam" id="NF033634">
    <property type="entry name" value="SLATT_1"/>
    <property type="match status" value="1"/>
</dbReference>
<protein>
    <submittedName>
        <fullName evidence="2">DUF4231 domain-containing protein</fullName>
    </submittedName>
</protein>
<accession>A0ABT4YT02</accession>
<dbReference type="Pfam" id="PF14015">
    <property type="entry name" value="DUF4231"/>
    <property type="match status" value="1"/>
</dbReference>
<dbReference type="RefSeq" id="WP_272137446.1">
    <property type="nucleotide sequence ID" value="NZ_JAQLOI010000001.1"/>
</dbReference>
<comment type="caution">
    <text evidence="2">The sequence shown here is derived from an EMBL/GenBank/DDBJ whole genome shotgun (WGS) entry which is preliminary data.</text>
</comment>
<dbReference type="Proteomes" id="UP001210678">
    <property type="component" value="Unassembled WGS sequence"/>
</dbReference>